<accession>A0A7W7HVJ5</accession>
<reference evidence="2 3" key="1">
    <citation type="submission" date="2020-08" db="EMBL/GenBank/DDBJ databases">
        <title>Sequencing the genomes of 1000 actinobacteria strains.</title>
        <authorList>
            <person name="Klenk H.-P."/>
        </authorList>
    </citation>
    <scope>NUCLEOTIDE SEQUENCE [LARGE SCALE GENOMIC DNA]</scope>
    <source>
        <strain evidence="2 3">DSM 43149</strain>
    </source>
</reference>
<feature type="region of interest" description="Disordered" evidence="1">
    <location>
        <begin position="1"/>
        <end position="20"/>
    </location>
</feature>
<dbReference type="Proteomes" id="UP000578112">
    <property type="component" value="Unassembled WGS sequence"/>
</dbReference>
<evidence type="ECO:0000256" key="1">
    <source>
        <dbReference type="SAM" id="MobiDB-lite"/>
    </source>
</evidence>
<comment type="caution">
    <text evidence="2">The sequence shown here is derived from an EMBL/GenBank/DDBJ whole genome shotgun (WGS) entry which is preliminary data.</text>
</comment>
<name>A0A7W7HVJ5_9ACTN</name>
<dbReference type="RefSeq" id="WP_184999371.1">
    <property type="nucleotide sequence ID" value="NZ_BOMK01000001.1"/>
</dbReference>
<protein>
    <submittedName>
        <fullName evidence="2">Uncharacterized protein</fullName>
    </submittedName>
</protein>
<keyword evidence="3" id="KW-1185">Reference proteome</keyword>
<organism evidence="2 3">
    <name type="scientific">Actinoplanes digitatis</name>
    <dbReference type="NCBI Taxonomy" id="1868"/>
    <lineage>
        <taxon>Bacteria</taxon>
        <taxon>Bacillati</taxon>
        <taxon>Actinomycetota</taxon>
        <taxon>Actinomycetes</taxon>
        <taxon>Micromonosporales</taxon>
        <taxon>Micromonosporaceae</taxon>
        <taxon>Actinoplanes</taxon>
    </lineage>
</organism>
<evidence type="ECO:0000313" key="2">
    <source>
        <dbReference type="EMBL" id="MBB4761493.1"/>
    </source>
</evidence>
<gene>
    <name evidence="2" type="ORF">BJ971_002049</name>
</gene>
<proteinExistence type="predicted"/>
<evidence type="ECO:0000313" key="3">
    <source>
        <dbReference type="Proteomes" id="UP000578112"/>
    </source>
</evidence>
<sequence>MVPAVPAAFPPTGDPDTHPGRILPTAVRRAVAFIDAHPDQPLTPADIAAATGSASTPCATAYAAIWTPPPPATCAGSGSPTPTTI</sequence>
<dbReference type="AlphaFoldDB" id="A0A7W7HVJ5"/>
<dbReference type="EMBL" id="JACHNH010000001">
    <property type="protein sequence ID" value="MBB4761493.1"/>
    <property type="molecule type" value="Genomic_DNA"/>
</dbReference>